<proteinExistence type="predicted"/>
<dbReference type="SMART" id="SM00387">
    <property type="entry name" value="HATPase_c"/>
    <property type="match status" value="1"/>
</dbReference>
<dbReference type="Gene3D" id="1.20.5.1930">
    <property type="match status" value="1"/>
</dbReference>
<dbReference type="InterPro" id="IPR003594">
    <property type="entry name" value="HATPase_dom"/>
</dbReference>
<dbReference type="Gene3D" id="3.30.565.10">
    <property type="entry name" value="Histidine kinase-like ATPase, C-terminal domain"/>
    <property type="match status" value="1"/>
</dbReference>
<evidence type="ECO:0000313" key="5">
    <source>
        <dbReference type="EMBL" id="MFK2932380.1"/>
    </source>
</evidence>
<dbReference type="PANTHER" id="PTHR24421:SF62">
    <property type="entry name" value="SENSORY TRANSDUCTION HISTIDINE KINASE"/>
    <property type="match status" value="1"/>
</dbReference>
<sequence>MRNEFSISHPGWVKSLSVGTALVFAFWNLHKLRPGYTEPGNRSLEDERRAERKRMARELHDTLLQGLQGILLEFEVLSSELPEGERERAAKIERKLRHVVMDGRNAINALRLPDDEETDWMAAILEMGEREASDSKIDFTLKIKGEPWNLPLNVRVEVLAIVREGLRNAFEHSRAKTILVVIRYAKRGLKISIQDNGNGVGERYLELRQKEGHWGIAGMRERAEKLQGRLTFTSQPSKGTVVNLVILRCVALRKPRALITSGKGHRWSTMKARQAA</sequence>
<dbReference type="Pfam" id="PF02518">
    <property type="entry name" value="HATPase_c"/>
    <property type="match status" value="1"/>
</dbReference>
<accession>A0ABW8KJR7</accession>
<evidence type="ECO:0000256" key="2">
    <source>
        <dbReference type="ARBA" id="ARBA00022777"/>
    </source>
</evidence>
<dbReference type="InterPro" id="IPR036890">
    <property type="entry name" value="HATPase_C_sf"/>
</dbReference>
<keyword evidence="2" id="KW-0418">Kinase</keyword>
<dbReference type="EMBL" id="JADIKL010000012">
    <property type="protein sequence ID" value="MFK2932380.1"/>
    <property type="molecule type" value="Genomic_DNA"/>
</dbReference>
<reference evidence="5 6" key="1">
    <citation type="submission" date="2020-10" db="EMBL/GenBank/DDBJ databases">
        <title>Phylogeny of dyella-like bacteria.</title>
        <authorList>
            <person name="Fu J."/>
        </authorList>
    </citation>
    <scope>NUCLEOTIDE SEQUENCE [LARGE SCALE GENOMIC DNA]</scope>
    <source>
        <strain evidence="5 6">DKC-1</strain>
    </source>
</reference>
<dbReference type="InterPro" id="IPR011712">
    <property type="entry name" value="Sig_transdc_His_kin_sub3_dim/P"/>
</dbReference>
<dbReference type="RefSeq" id="WP_404541913.1">
    <property type="nucleotide sequence ID" value="NZ_JADIKL010000012.1"/>
</dbReference>
<comment type="caution">
    <text evidence="5">The sequence shown here is derived from an EMBL/GenBank/DDBJ whole genome shotgun (WGS) entry which is preliminary data.</text>
</comment>
<evidence type="ECO:0000313" key="6">
    <source>
        <dbReference type="Proteomes" id="UP001620397"/>
    </source>
</evidence>
<name>A0ABW8KJR7_9GAMM</name>
<gene>
    <name evidence="5" type="ORF">ISP14_16475</name>
</gene>
<dbReference type="PANTHER" id="PTHR24421">
    <property type="entry name" value="NITRATE/NITRITE SENSOR PROTEIN NARX-RELATED"/>
    <property type="match status" value="1"/>
</dbReference>
<evidence type="ECO:0000256" key="3">
    <source>
        <dbReference type="ARBA" id="ARBA00023012"/>
    </source>
</evidence>
<dbReference type="CDD" id="cd16917">
    <property type="entry name" value="HATPase_UhpB-NarQ-NarX-like"/>
    <property type="match status" value="1"/>
</dbReference>
<keyword evidence="6" id="KW-1185">Reference proteome</keyword>
<keyword evidence="3" id="KW-0902">Two-component regulatory system</keyword>
<dbReference type="Proteomes" id="UP001620397">
    <property type="component" value="Unassembled WGS sequence"/>
</dbReference>
<organism evidence="5 6">
    <name type="scientific">Dyella agri</name>
    <dbReference type="NCBI Taxonomy" id="1926869"/>
    <lineage>
        <taxon>Bacteria</taxon>
        <taxon>Pseudomonadati</taxon>
        <taxon>Pseudomonadota</taxon>
        <taxon>Gammaproteobacteria</taxon>
        <taxon>Lysobacterales</taxon>
        <taxon>Rhodanobacteraceae</taxon>
        <taxon>Dyella</taxon>
    </lineage>
</organism>
<evidence type="ECO:0000259" key="4">
    <source>
        <dbReference type="SMART" id="SM00387"/>
    </source>
</evidence>
<dbReference type="SUPFAM" id="SSF55874">
    <property type="entry name" value="ATPase domain of HSP90 chaperone/DNA topoisomerase II/histidine kinase"/>
    <property type="match status" value="1"/>
</dbReference>
<dbReference type="Pfam" id="PF07730">
    <property type="entry name" value="HisKA_3"/>
    <property type="match status" value="1"/>
</dbReference>
<keyword evidence="1" id="KW-0808">Transferase</keyword>
<evidence type="ECO:0000256" key="1">
    <source>
        <dbReference type="ARBA" id="ARBA00022679"/>
    </source>
</evidence>
<protein>
    <recommendedName>
        <fullName evidence="4">Histidine kinase/HSP90-like ATPase domain-containing protein</fullName>
    </recommendedName>
</protein>
<feature type="domain" description="Histidine kinase/HSP90-like ATPase" evidence="4">
    <location>
        <begin position="153"/>
        <end position="250"/>
    </location>
</feature>
<dbReference type="InterPro" id="IPR050482">
    <property type="entry name" value="Sensor_HK_TwoCompSys"/>
</dbReference>